<evidence type="ECO:0000313" key="3">
    <source>
        <dbReference type="Proteomes" id="UP000277204"/>
    </source>
</evidence>
<accession>A0A183M882</accession>
<organism evidence="2 3">
    <name type="scientific">Schistosoma margrebowiei</name>
    <dbReference type="NCBI Taxonomy" id="48269"/>
    <lineage>
        <taxon>Eukaryota</taxon>
        <taxon>Metazoa</taxon>
        <taxon>Spiralia</taxon>
        <taxon>Lophotrochozoa</taxon>
        <taxon>Platyhelminthes</taxon>
        <taxon>Trematoda</taxon>
        <taxon>Digenea</taxon>
        <taxon>Strigeidida</taxon>
        <taxon>Schistosomatoidea</taxon>
        <taxon>Schistosomatidae</taxon>
        <taxon>Schistosoma</taxon>
    </lineage>
</organism>
<evidence type="ECO:0000313" key="2">
    <source>
        <dbReference type="EMBL" id="VDO99423.1"/>
    </source>
</evidence>
<sequence>MKISTSQGNHGIQWTVWMQLDDLNFADDLVLRPPTHEQIQTKAASVAAASAYTREKASSPNTTRRTPNQSHLTKKPWNR</sequence>
<reference evidence="2 3" key="1">
    <citation type="submission" date="2018-11" db="EMBL/GenBank/DDBJ databases">
        <authorList>
            <consortium name="Pathogen Informatics"/>
        </authorList>
    </citation>
    <scope>NUCLEOTIDE SEQUENCE [LARGE SCALE GENOMIC DNA]</scope>
    <source>
        <strain evidence="2 3">Zambia</strain>
    </source>
</reference>
<name>A0A183M882_9TREM</name>
<gene>
    <name evidence="2" type="ORF">SMRZ_LOCUS12256</name>
</gene>
<protein>
    <submittedName>
        <fullName evidence="2">Uncharacterized protein</fullName>
    </submittedName>
</protein>
<dbReference type="Proteomes" id="UP000277204">
    <property type="component" value="Unassembled WGS sequence"/>
</dbReference>
<dbReference type="AlphaFoldDB" id="A0A183M882"/>
<keyword evidence="3" id="KW-1185">Reference proteome</keyword>
<dbReference type="EMBL" id="UZAI01007541">
    <property type="protein sequence ID" value="VDO99423.1"/>
    <property type="molecule type" value="Genomic_DNA"/>
</dbReference>
<feature type="region of interest" description="Disordered" evidence="1">
    <location>
        <begin position="50"/>
        <end position="79"/>
    </location>
</feature>
<evidence type="ECO:0000256" key="1">
    <source>
        <dbReference type="SAM" id="MobiDB-lite"/>
    </source>
</evidence>
<proteinExistence type="predicted"/>
<feature type="compositionally biased region" description="Polar residues" evidence="1">
    <location>
        <begin position="58"/>
        <end position="71"/>
    </location>
</feature>